<gene>
    <name evidence="3" type="ORF">ADM99_10395</name>
</gene>
<dbReference type="STRING" id="229920.ADM99_10395"/>
<protein>
    <recommendedName>
        <fullName evidence="2">Peptidase C39-like domain-containing protein</fullName>
    </recommendedName>
</protein>
<feature type="domain" description="Peptidase C39-like" evidence="2">
    <location>
        <begin position="128"/>
        <end position="265"/>
    </location>
</feature>
<dbReference type="PANTHER" id="PTHR37806">
    <property type="entry name" value="LMO0724 PROTEIN"/>
    <property type="match status" value="1"/>
</dbReference>
<dbReference type="Proteomes" id="UP000050430">
    <property type="component" value="Unassembled WGS sequence"/>
</dbReference>
<name>A0A0N8GL89_9CHLR</name>
<keyword evidence="1" id="KW-1133">Transmembrane helix</keyword>
<feature type="transmembrane region" description="Helical" evidence="1">
    <location>
        <begin position="6"/>
        <end position="31"/>
    </location>
</feature>
<evidence type="ECO:0000313" key="3">
    <source>
        <dbReference type="EMBL" id="KPL71826.1"/>
    </source>
</evidence>
<dbReference type="Pfam" id="PF13529">
    <property type="entry name" value="Peptidase_C39_2"/>
    <property type="match status" value="1"/>
</dbReference>
<evidence type="ECO:0000256" key="1">
    <source>
        <dbReference type="SAM" id="Phobius"/>
    </source>
</evidence>
<comment type="caution">
    <text evidence="3">The sequence shown here is derived from an EMBL/GenBank/DDBJ whole genome shotgun (WGS) entry which is preliminary data.</text>
</comment>
<dbReference type="InterPro" id="IPR039564">
    <property type="entry name" value="Peptidase_C39-like"/>
</dbReference>
<proteinExistence type="predicted"/>
<sequence length="293" mass="32266">MNGIKSWQWLIIAAGLFMTLICIVFAAFLTIQNINQSVANRGEVVVQAAAPNNSSQPTGIKPTKTPFLPIRFPTSISLLFHPTPTPVPTLQEPILPPQNEHDPALDFPPESFMIEGVPSNPQWFTLDCEARTAVDWAAFFGTSIDENEFLGRIPHSDNPDIGFVGRYDGVQGQLPPNSYGVHADPVANLLNEFGVSARSGKGFSWDDIRAEIASSRPVIAWVIYNTVPGNPIQYQDSDGNITTVAYYEHTVIVYGYTPNTVYIADNGRYYERTLQVFLASWSALNNMAIMAGN</sequence>
<dbReference type="AlphaFoldDB" id="A0A0N8GL89"/>
<dbReference type="OrthoDB" id="163695at2"/>
<dbReference type="PANTHER" id="PTHR37806:SF1">
    <property type="entry name" value="PEPTIDASE C39-LIKE DOMAIN-CONTAINING PROTEIN"/>
    <property type="match status" value="1"/>
</dbReference>
<dbReference type="RefSeq" id="WP_062420484.1">
    <property type="nucleotide sequence ID" value="NZ_BBYA01000002.1"/>
</dbReference>
<dbReference type="EMBL" id="LGCK01000010">
    <property type="protein sequence ID" value="KPL71826.1"/>
    <property type="molecule type" value="Genomic_DNA"/>
</dbReference>
<keyword evidence="1" id="KW-0812">Transmembrane</keyword>
<keyword evidence="4" id="KW-1185">Reference proteome</keyword>
<keyword evidence="1" id="KW-0472">Membrane</keyword>
<accession>A0A0N8GL89</accession>
<evidence type="ECO:0000313" key="4">
    <source>
        <dbReference type="Proteomes" id="UP000050430"/>
    </source>
</evidence>
<evidence type="ECO:0000259" key="2">
    <source>
        <dbReference type="Pfam" id="PF13529"/>
    </source>
</evidence>
<reference evidence="3 4" key="1">
    <citation type="submission" date="2015-07" db="EMBL/GenBank/DDBJ databases">
        <title>Genome sequence of Leptolinea tardivitalis DSM 16556.</title>
        <authorList>
            <person name="Hemp J."/>
            <person name="Ward L.M."/>
            <person name="Pace L.A."/>
            <person name="Fischer W.W."/>
        </authorList>
    </citation>
    <scope>NUCLEOTIDE SEQUENCE [LARGE SCALE GENOMIC DNA]</scope>
    <source>
        <strain evidence="3 4">YMTK-2</strain>
    </source>
</reference>
<dbReference type="Gene3D" id="3.90.70.10">
    <property type="entry name" value="Cysteine proteinases"/>
    <property type="match status" value="1"/>
</dbReference>
<organism evidence="3 4">
    <name type="scientific">Leptolinea tardivitalis</name>
    <dbReference type="NCBI Taxonomy" id="229920"/>
    <lineage>
        <taxon>Bacteria</taxon>
        <taxon>Bacillati</taxon>
        <taxon>Chloroflexota</taxon>
        <taxon>Anaerolineae</taxon>
        <taxon>Anaerolineales</taxon>
        <taxon>Anaerolineaceae</taxon>
        <taxon>Leptolinea</taxon>
    </lineage>
</organism>